<protein>
    <submittedName>
        <fullName evidence="9">Cytochrome P450</fullName>
    </submittedName>
</protein>
<gene>
    <name evidence="9" type="ORF">BDV25DRAFT_168262</name>
</gene>
<keyword evidence="8" id="KW-1133">Transmembrane helix</keyword>
<sequence>MAALSLTALLPWYLADLRVILPILLFNCVLVVALKRRYVTSIRDIPGPRLASVSSLWKVYHLVKGHTEEEVIKLHREHGHFVRIADNEISVSHPDAVRLLLNANIAKGSWYSIFSIPDYHYVNQMSELDLHLHIRKSRNVAAGYSLSNIIKSEAYVNDLLVLLGKQLDRIAESGQPVEFDRWFNYFAFDVVGEVTFSSPFRFLETGTDIRNAIANTRALALYIAIMGHYVWLHNLTLGNPLLSRIGLQPSSHIFDTCLAAIEQRKNNPAARLDMMERWLHVRHQYPDRMAEAEIFGAAVANIGAGADTTSATLQAFFYYLIRHPWYLQRLRHEIDEAHARGDLSDVVLYNEATKLPYLQACIKETYRYHPAVGTGLPRVVPARGLTIAGRQFEEGTLLSINPWVFHRNPDLFGPDCDEFNPERWLDPGRAKQMDPFLIHWGAGYNQCPGRNLAHFEMSKVTATIVRDYEIQQVDPKKPWRFETHFTAVPYDWPCVIRRRKTMSA</sequence>
<comment type="similarity">
    <text evidence="2">Belongs to the cytochrome P450 family.</text>
</comment>
<evidence type="ECO:0000256" key="2">
    <source>
        <dbReference type="ARBA" id="ARBA00010617"/>
    </source>
</evidence>
<evidence type="ECO:0000313" key="10">
    <source>
        <dbReference type="Proteomes" id="UP000325780"/>
    </source>
</evidence>
<dbReference type="SUPFAM" id="SSF48264">
    <property type="entry name" value="Cytochrome P450"/>
    <property type="match status" value="1"/>
</dbReference>
<dbReference type="CDD" id="cd11060">
    <property type="entry name" value="CYP57A1-like"/>
    <property type="match status" value="1"/>
</dbReference>
<keyword evidence="8" id="KW-0472">Membrane</keyword>
<dbReference type="GO" id="GO:0016705">
    <property type="term" value="F:oxidoreductase activity, acting on paired donors, with incorporation or reduction of molecular oxygen"/>
    <property type="evidence" value="ECO:0007669"/>
    <property type="project" value="InterPro"/>
</dbReference>
<keyword evidence="6" id="KW-0503">Monooxygenase</keyword>
<evidence type="ECO:0000256" key="1">
    <source>
        <dbReference type="ARBA" id="ARBA00001971"/>
    </source>
</evidence>
<dbReference type="InterPro" id="IPR036396">
    <property type="entry name" value="Cyt_P450_sf"/>
</dbReference>
<evidence type="ECO:0000256" key="4">
    <source>
        <dbReference type="ARBA" id="ARBA00023002"/>
    </source>
</evidence>
<dbReference type="Pfam" id="PF00067">
    <property type="entry name" value="p450"/>
    <property type="match status" value="1"/>
</dbReference>
<dbReference type="PANTHER" id="PTHR24305">
    <property type="entry name" value="CYTOCHROME P450"/>
    <property type="match status" value="1"/>
</dbReference>
<keyword evidence="8" id="KW-0812">Transmembrane</keyword>
<comment type="cofactor">
    <cofactor evidence="1 7">
        <name>heme</name>
        <dbReference type="ChEBI" id="CHEBI:30413"/>
    </cofactor>
</comment>
<keyword evidence="7" id="KW-0349">Heme</keyword>
<evidence type="ECO:0000256" key="8">
    <source>
        <dbReference type="SAM" id="Phobius"/>
    </source>
</evidence>
<keyword evidence="4" id="KW-0560">Oxidoreductase</keyword>
<dbReference type="EMBL" id="ML742149">
    <property type="protein sequence ID" value="KAE8148707.1"/>
    <property type="molecule type" value="Genomic_DNA"/>
</dbReference>
<feature type="transmembrane region" description="Helical" evidence="8">
    <location>
        <begin position="12"/>
        <end position="34"/>
    </location>
</feature>
<dbReference type="GO" id="GO:0005506">
    <property type="term" value="F:iron ion binding"/>
    <property type="evidence" value="ECO:0007669"/>
    <property type="project" value="InterPro"/>
</dbReference>
<name>A0A5N6TQZ0_ASPAV</name>
<evidence type="ECO:0000256" key="6">
    <source>
        <dbReference type="ARBA" id="ARBA00023033"/>
    </source>
</evidence>
<dbReference type="GO" id="GO:0004497">
    <property type="term" value="F:monooxygenase activity"/>
    <property type="evidence" value="ECO:0007669"/>
    <property type="project" value="UniProtKB-KW"/>
</dbReference>
<dbReference type="InterPro" id="IPR001128">
    <property type="entry name" value="Cyt_P450"/>
</dbReference>
<evidence type="ECO:0000256" key="7">
    <source>
        <dbReference type="PIRSR" id="PIRSR602401-1"/>
    </source>
</evidence>
<dbReference type="OrthoDB" id="3934656at2759"/>
<dbReference type="Gene3D" id="1.10.630.10">
    <property type="entry name" value="Cytochrome P450"/>
    <property type="match status" value="1"/>
</dbReference>
<dbReference type="InterPro" id="IPR002401">
    <property type="entry name" value="Cyt_P450_E_grp-I"/>
</dbReference>
<organism evidence="9 10">
    <name type="scientific">Aspergillus avenaceus</name>
    <dbReference type="NCBI Taxonomy" id="36643"/>
    <lineage>
        <taxon>Eukaryota</taxon>
        <taxon>Fungi</taxon>
        <taxon>Dikarya</taxon>
        <taxon>Ascomycota</taxon>
        <taxon>Pezizomycotina</taxon>
        <taxon>Eurotiomycetes</taxon>
        <taxon>Eurotiomycetidae</taxon>
        <taxon>Eurotiales</taxon>
        <taxon>Aspergillaceae</taxon>
        <taxon>Aspergillus</taxon>
        <taxon>Aspergillus subgen. Circumdati</taxon>
    </lineage>
</organism>
<dbReference type="InterPro" id="IPR050121">
    <property type="entry name" value="Cytochrome_P450_monoxygenase"/>
</dbReference>
<dbReference type="Proteomes" id="UP000325780">
    <property type="component" value="Unassembled WGS sequence"/>
</dbReference>
<reference evidence="9 10" key="1">
    <citation type="submission" date="2019-04" db="EMBL/GenBank/DDBJ databases">
        <title>Friends and foes A comparative genomics study of 23 Aspergillus species from section Flavi.</title>
        <authorList>
            <consortium name="DOE Joint Genome Institute"/>
            <person name="Kjaerbolling I."/>
            <person name="Vesth T."/>
            <person name="Frisvad J.C."/>
            <person name="Nybo J.L."/>
            <person name="Theobald S."/>
            <person name="Kildgaard S."/>
            <person name="Isbrandt T."/>
            <person name="Kuo A."/>
            <person name="Sato A."/>
            <person name="Lyhne E.K."/>
            <person name="Kogle M.E."/>
            <person name="Wiebenga A."/>
            <person name="Kun R.S."/>
            <person name="Lubbers R.J."/>
            <person name="Makela M.R."/>
            <person name="Barry K."/>
            <person name="Chovatia M."/>
            <person name="Clum A."/>
            <person name="Daum C."/>
            <person name="Haridas S."/>
            <person name="He G."/>
            <person name="LaButti K."/>
            <person name="Lipzen A."/>
            <person name="Mondo S."/>
            <person name="Riley R."/>
            <person name="Salamov A."/>
            <person name="Simmons B.A."/>
            <person name="Magnuson J.K."/>
            <person name="Henrissat B."/>
            <person name="Mortensen U.H."/>
            <person name="Larsen T.O."/>
            <person name="Devries R.P."/>
            <person name="Grigoriev I.V."/>
            <person name="Machida M."/>
            <person name="Baker S.E."/>
            <person name="Andersen M.R."/>
        </authorList>
    </citation>
    <scope>NUCLEOTIDE SEQUENCE [LARGE SCALE GENOMIC DNA]</scope>
    <source>
        <strain evidence="9 10">IBT 18842</strain>
    </source>
</reference>
<evidence type="ECO:0000256" key="5">
    <source>
        <dbReference type="ARBA" id="ARBA00023004"/>
    </source>
</evidence>
<evidence type="ECO:0000256" key="3">
    <source>
        <dbReference type="ARBA" id="ARBA00022723"/>
    </source>
</evidence>
<dbReference type="PRINTS" id="PR00463">
    <property type="entry name" value="EP450I"/>
</dbReference>
<proteinExistence type="inferred from homology"/>
<dbReference type="PRINTS" id="PR00385">
    <property type="entry name" value="P450"/>
</dbReference>
<keyword evidence="10" id="KW-1185">Reference proteome</keyword>
<dbReference type="PANTHER" id="PTHR24305:SF232">
    <property type="entry name" value="P450, PUTATIVE (EUROFUNG)-RELATED"/>
    <property type="match status" value="1"/>
</dbReference>
<dbReference type="FunFam" id="1.10.630.10:FF:000188">
    <property type="entry name" value="Cytochrome P450, putative (Eurofung)"/>
    <property type="match status" value="1"/>
</dbReference>
<dbReference type="AlphaFoldDB" id="A0A5N6TQZ0"/>
<keyword evidence="3 7" id="KW-0479">Metal-binding</keyword>
<keyword evidence="5 7" id="KW-0408">Iron</keyword>
<evidence type="ECO:0000313" key="9">
    <source>
        <dbReference type="EMBL" id="KAE8148707.1"/>
    </source>
</evidence>
<dbReference type="GO" id="GO:0020037">
    <property type="term" value="F:heme binding"/>
    <property type="evidence" value="ECO:0007669"/>
    <property type="project" value="InterPro"/>
</dbReference>
<accession>A0A5N6TQZ0</accession>
<feature type="binding site" description="axial binding residue" evidence="7">
    <location>
        <position position="447"/>
    </location>
    <ligand>
        <name>heme</name>
        <dbReference type="ChEBI" id="CHEBI:30413"/>
    </ligand>
    <ligandPart>
        <name>Fe</name>
        <dbReference type="ChEBI" id="CHEBI:18248"/>
    </ligandPart>
</feature>